<evidence type="ECO:0000256" key="5">
    <source>
        <dbReference type="ARBA" id="ARBA00024867"/>
    </source>
</evidence>
<dbReference type="GO" id="GO:0000156">
    <property type="term" value="F:phosphorelay response regulator activity"/>
    <property type="evidence" value="ECO:0007669"/>
    <property type="project" value="TreeGrafter"/>
</dbReference>
<reference evidence="10" key="1">
    <citation type="submission" date="2019-11" db="EMBL/GenBank/DDBJ databases">
        <authorList>
            <person name="Feng L."/>
        </authorList>
    </citation>
    <scope>NUCLEOTIDE SEQUENCE</scope>
    <source>
        <strain evidence="10">IbartlettiiLFYP30</strain>
    </source>
</reference>
<protein>
    <recommendedName>
        <fullName evidence="1">Stage 0 sporulation protein A homolog</fullName>
    </recommendedName>
</protein>
<feature type="domain" description="Response regulatory" evidence="8">
    <location>
        <begin position="3"/>
        <end position="116"/>
    </location>
</feature>
<evidence type="ECO:0000256" key="3">
    <source>
        <dbReference type="ARBA" id="ARBA00023125"/>
    </source>
</evidence>
<feature type="modified residue" description="4-aspartylphosphate" evidence="6">
    <location>
        <position position="52"/>
    </location>
</feature>
<evidence type="ECO:0000256" key="2">
    <source>
        <dbReference type="ARBA" id="ARBA00023015"/>
    </source>
</evidence>
<evidence type="ECO:0000256" key="6">
    <source>
        <dbReference type="PROSITE-ProRule" id="PRU00169"/>
    </source>
</evidence>
<dbReference type="SUPFAM" id="SSF52172">
    <property type="entry name" value="CheY-like"/>
    <property type="match status" value="1"/>
</dbReference>
<comment type="function">
    <text evidence="5">May play the central regulatory role in sporulation. It may be an element of the effector pathway responsible for the activation of sporulation genes in response to nutritional stress. Spo0A may act in concert with spo0H (a sigma factor) to control the expression of some genes that are critical to the sporulation process.</text>
</comment>
<evidence type="ECO:0000256" key="4">
    <source>
        <dbReference type="ARBA" id="ARBA00023163"/>
    </source>
</evidence>
<gene>
    <name evidence="10" type="primary">graR_3</name>
    <name evidence="10" type="ORF">IBLFYP30_02573</name>
</gene>
<dbReference type="InterPro" id="IPR036388">
    <property type="entry name" value="WH-like_DNA-bd_sf"/>
</dbReference>
<dbReference type="CDD" id="cd00383">
    <property type="entry name" value="trans_reg_C"/>
    <property type="match status" value="1"/>
</dbReference>
<evidence type="ECO:0000313" key="10">
    <source>
        <dbReference type="EMBL" id="VYU40976.1"/>
    </source>
</evidence>
<dbReference type="GO" id="GO:0000976">
    <property type="term" value="F:transcription cis-regulatory region binding"/>
    <property type="evidence" value="ECO:0007669"/>
    <property type="project" value="TreeGrafter"/>
</dbReference>
<dbReference type="PANTHER" id="PTHR48111">
    <property type="entry name" value="REGULATOR OF RPOS"/>
    <property type="match status" value="1"/>
</dbReference>
<dbReference type="PROSITE" id="PS51755">
    <property type="entry name" value="OMPR_PHOB"/>
    <property type="match status" value="1"/>
</dbReference>
<feature type="DNA-binding region" description="OmpR/PhoB-type" evidence="7">
    <location>
        <begin position="124"/>
        <end position="220"/>
    </location>
</feature>
<dbReference type="GO" id="GO:0006355">
    <property type="term" value="P:regulation of DNA-templated transcription"/>
    <property type="evidence" value="ECO:0007669"/>
    <property type="project" value="InterPro"/>
</dbReference>
<dbReference type="GO" id="GO:0005829">
    <property type="term" value="C:cytosol"/>
    <property type="evidence" value="ECO:0007669"/>
    <property type="project" value="TreeGrafter"/>
</dbReference>
<evidence type="ECO:0000256" key="1">
    <source>
        <dbReference type="ARBA" id="ARBA00018672"/>
    </source>
</evidence>
<dbReference type="InterPro" id="IPR001867">
    <property type="entry name" value="OmpR/PhoB-type_DNA-bd"/>
</dbReference>
<evidence type="ECO:0000256" key="7">
    <source>
        <dbReference type="PROSITE-ProRule" id="PRU01091"/>
    </source>
</evidence>
<dbReference type="InterPro" id="IPR039420">
    <property type="entry name" value="WalR-like"/>
</dbReference>
<dbReference type="Pfam" id="PF00072">
    <property type="entry name" value="Response_reg"/>
    <property type="match status" value="1"/>
</dbReference>
<keyword evidence="3 7" id="KW-0238">DNA-binding</keyword>
<keyword evidence="4" id="KW-0804">Transcription</keyword>
<keyword evidence="6" id="KW-0597">Phosphoprotein</keyword>
<proteinExistence type="predicted"/>
<feature type="domain" description="OmpR/PhoB-type" evidence="9">
    <location>
        <begin position="124"/>
        <end position="220"/>
    </location>
</feature>
<name>A0A6N3EH14_9FIRM</name>
<dbReference type="PANTHER" id="PTHR48111:SF43">
    <property type="entry name" value="STAGE 0 SPORULATION PROTEIN A HOMOLOG"/>
    <property type="match status" value="1"/>
</dbReference>
<dbReference type="Gene3D" id="3.40.50.2300">
    <property type="match status" value="1"/>
</dbReference>
<dbReference type="InterPro" id="IPR001789">
    <property type="entry name" value="Sig_transdc_resp-reg_receiver"/>
</dbReference>
<dbReference type="RefSeq" id="WP_156531126.1">
    <property type="nucleotide sequence ID" value="NZ_CACRUE010000036.1"/>
</dbReference>
<dbReference type="AlphaFoldDB" id="A0A6N3EH14"/>
<organism evidence="10">
    <name type="scientific">Intestinibacter bartlettii</name>
    <dbReference type="NCBI Taxonomy" id="261299"/>
    <lineage>
        <taxon>Bacteria</taxon>
        <taxon>Bacillati</taxon>
        <taxon>Bacillota</taxon>
        <taxon>Clostridia</taxon>
        <taxon>Peptostreptococcales</taxon>
        <taxon>Peptostreptococcaceae</taxon>
        <taxon>Intestinibacter</taxon>
    </lineage>
</organism>
<dbReference type="SMART" id="SM00448">
    <property type="entry name" value="REC"/>
    <property type="match status" value="1"/>
</dbReference>
<evidence type="ECO:0000259" key="8">
    <source>
        <dbReference type="PROSITE" id="PS50110"/>
    </source>
</evidence>
<dbReference type="PROSITE" id="PS50110">
    <property type="entry name" value="RESPONSE_REGULATORY"/>
    <property type="match status" value="1"/>
</dbReference>
<dbReference type="GO" id="GO:0032993">
    <property type="term" value="C:protein-DNA complex"/>
    <property type="evidence" value="ECO:0007669"/>
    <property type="project" value="TreeGrafter"/>
</dbReference>
<keyword evidence="2" id="KW-0805">Transcription regulation</keyword>
<dbReference type="Pfam" id="PF00486">
    <property type="entry name" value="Trans_reg_C"/>
    <property type="match status" value="1"/>
</dbReference>
<evidence type="ECO:0000259" key="9">
    <source>
        <dbReference type="PROSITE" id="PS51755"/>
    </source>
</evidence>
<dbReference type="EMBL" id="CACRUE010000036">
    <property type="protein sequence ID" value="VYU40976.1"/>
    <property type="molecule type" value="Genomic_DNA"/>
</dbReference>
<sequence length="220" mass="25958">MYSILIIEDDKAIRDELAVLLESFGYRAVALDKFENVVEDIKGLSYNLILLDINLPNQNGFDVCRKIREINNVPIIFVTSRNSEQDELKSIITGGSDFITKPYNKYILLEKIKRKLKESNPTNYKELVVRDVVLDLHLSLIRYKDHEVELTRNEFRIMYYLFLNAGNDISKEKFMEDLWNDKFYIDENILCVNINRVRKKLEDIGLHNFIKTVRGRGYRI</sequence>
<dbReference type="SMART" id="SM00862">
    <property type="entry name" value="Trans_reg_C"/>
    <property type="match status" value="1"/>
</dbReference>
<dbReference type="InterPro" id="IPR011006">
    <property type="entry name" value="CheY-like_superfamily"/>
</dbReference>
<dbReference type="Gene3D" id="1.10.10.10">
    <property type="entry name" value="Winged helix-like DNA-binding domain superfamily/Winged helix DNA-binding domain"/>
    <property type="match status" value="1"/>
</dbReference>
<accession>A0A6N3EH14</accession>